<keyword evidence="10" id="KW-1185">Reference proteome</keyword>
<feature type="transmembrane region" description="Helical" evidence="6">
    <location>
        <begin position="581"/>
        <end position="599"/>
    </location>
</feature>
<feature type="compositionally biased region" description="Basic and acidic residues" evidence="7">
    <location>
        <begin position="174"/>
        <end position="183"/>
    </location>
</feature>
<sequence length="1405" mass="156585">MDVGRRKSSVVAGSVWESRMKVDQVKGGVKVFNGDQDNSEETSTNGVTAATRARLKRAPAGGGSAASSGKRKTWKSETFEGLEKNPNQISKGKTESVKNSDEQCKELSASADGIRKSPAQLRRLRSEGTKEIGVSAEKNERSPIGIRKPRRELLKSSSDLGEGTERNSIQLKKVKSESSRGNDDASGSAIQSEKAKLELNKASDESDKEIESVESESSRGIDDASGSAIQSEKAKSEPNKASDESDKEIDSVDVSVKEIEENPVENSEIGDDGSDENCKEFGVCEEMVVKSSGGSNAAVLKSDDDRNGTEDNDGDDGGDESEEEVDEEIEVEIEKKSVDIKEVNAAPEEKPAAPEEKPAAPEEKPTAPEEKPTAKIVKEGEKVVKVNEVKKPAGPVRTGSGPALLQLERREVKKLLQKPPESISLNLKKSPPPVIKRATVFSRVPKHNYPSFSASNERHSKFPETHSRLQSLVDLIMWKDISRSVFVFGIGTFVILSSSYTKDINISFISVISYLGLLYLAAIFLFKSIICRGVLEVDNTNYVVGEQEAIWLVKLVLPYLNEFLLKLKALFSGDPATTIKLAVLLFVLARCGSSVTIWTMCKVGFFGVFTVPKLCSLYSAQITVYAKFWVRRFRDAWESCTHKKPLTIAVFLLVWNLSSVVARIWADTVVRAGKDEGRRRGVLGNEGFPVPRVAERNLNGFPSLTSISPIGLDTIGKSRHFVDGEEDDNEDVLVSFLNICNDRVNGRDDFVKVVHCGDDLRCIRPFDGIFCLSIHYYPHDIVLVNPAIREFEILPKSRLLLPPPLSEEDDELKTIPAMVGFGYDSRAKTYKVVRIVQFMWGLEEQRRNWTFESEPRIEIPLEFCLSDELFMVATDGHIVSYNVRTQKLKYRLFVYVESIVSVKGDNNFKGTDPNRLSARSCLEEASAQWVDASSAKTQNEAPAGLSSAAHAESGKRKRKRQSSHVIIKANGVHPAICCIAIIFTNCDKRKRSRQGQCSNGNFTRLALPTINFGQCQAQGKIETLHLETMKYIISCWSCATESKLKRVPYSSTSIVVKHTVKNVEDDRKHILLSLLNVCKDVSDGDDRVEDLGVVYPLLSISSPNFEIAGYCDGIFCLSLHFCPEDIALVNPAIMEFQFLPKSGLLLPPPQPDVADRVDTITNAIGIGYDSKAERYKVVRIVKFLPGPRKAEVYTLGADSWREVKFEIDCSVIWTPSFYFYFKGVFYWFATDLHNNDFILTFDMGEEVFHNIPVPYDSLERFAWNCSLAVWNESIALFCYCKDEGTGLSIFDIWEMDDSTDEVKSLWSKKRLTIESVPSIEIPLVFWKNDELLLTATDGRVVSYNIRTQKLKDLPIHGLENPLYIQAVLYAESLVSVRGGNQPLAIDPNRYTGSVSFELYFYPRHV</sequence>
<dbReference type="PANTHER" id="PTHR46626:SF1">
    <property type="entry name" value="RETICULON-LIKE PROTEIN B21"/>
    <property type="match status" value="1"/>
</dbReference>
<evidence type="ECO:0000256" key="4">
    <source>
        <dbReference type="ARBA" id="ARBA00022989"/>
    </source>
</evidence>
<evidence type="ECO:0000313" key="10">
    <source>
        <dbReference type="Proteomes" id="UP000327157"/>
    </source>
</evidence>
<evidence type="ECO:0000256" key="1">
    <source>
        <dbReference type="ARBA" id="ARBA00004477"/>
    </source>
</evidence>
<feature type="compositionally biased region" description="Basic and acidic residues" evidence="7">
    <location>
        <begin position="74"/>
        <end position="83"/>
    </location>
</feature>
<keyword evidence="5 6" id="KW-0472">Membrane</keyword>
<evidence type="ECO:0000256" key="6">
    <source>
        <dbReference type="RuleBase" id="RU363132"/>
    </source>
</evidence>
<evidence type="ECO:0000256" key="3">
    <source>
        <dbReference type="ARBA" id="ARBA00022824"/>
    </source>
</evidence>
<feature type="transmembrane region" description="Helical" evidence="6">
    <location>
        <begin position="481"/>
        <end position="500"/>
    </location>
</feature>
<dbReference type="Proteomes" id="UP000327157">
    <property type="component" value="Chromosome 15"/>
</dbReference>
<evidence type="ECO:0000313" key="9">
    <source>
        <dbReference type="EMBL" id="KAB2618789.1"/>
    </source>
</evidence>
<feature type="compositionally biased region" description="Basic and acidic residues" evidence="7">
    <location>
        <begin position="232"/>
        <end position="260"/>
    </location>
</feature>
<gene>
    <name evidence="9" type="ORF">D8674_014658</name>
</gene>
<reference evidence="10" key="2">
    <citation type="submission" date="2019-10" db="EMBL/GenBank/DDBJ databases">
        <title>A de novo genome assembly of a pear dwarfing rootstock.</title>
        <authorList>
            <person name="Wang F."/>
            <person name="Wang J."/>
            <person name="Li S."/>
            <person name="Zhang Y."/>
            <person name="Fang M."/>
            <person name="Ma L."/>
            <person name="Zhao Y."/>
            <person name="Jiang S."/>
        </authorList>
    </citation>
    <scope>NUCLEOTIDE SEQUENCE [LARGE SCALE GENOMIC DNA]</scope>
</reference>
<dbReference type="OrthoDB" id="567788at2759"/>
<dbReference type="InterPro" id="IPR017451">
    <property type="entry name" value="F-box-assoc_interact_dom"/>
</dbReference>
<dbReference type="GO" id="GO:0005789">
    <property type="term" value="C:endoplasmic reticulum membrane"/>
    <property type="evidence" value="ECO:0007669"/>
    <property type="project" value="UniProtKB-SubCell"/>
</dbReference>
<protein>
    <recommendedName>
        <fullName evidence="6">Reticulon-like protein</fullName>
    </recommendedName>
</protein>
<reference evidence="9 10" key="1">
    <citation type="submission" date="2019-09" db="EMBL/GenBank/DDBJ databases">
        <authorList>
            <person name="Ou C."/>
        </authorList>
    </citation>
    <scope>NUCLEOTIDE SEQUENCE [LARGE SCALE GENOMIC DNA]</scope>
    <source>
        <strain evidence="9">S2</strain>
        <tissue evidence="9">Leaf</tissue>
    </source>
</reference>
<feature type="transmembrane region" description="Helical" evidence="6">
    <location>
        <begin position="605"/>
        <end position="626"/>
    </location>
</feature>
<reference evidence="9 10" key="3">
    <citation type="submission" date="2019-11" db="EMBL/GenBank/DDBJ databases">
        <title>A de novo genome assembly of a pear dwarfing rootstock.</title>
        <authorList>
            <person name="Wang F."/>
            <person name="Wang J."/>
            <person name="Li S."/>
            <person name="Zhang Y."/>
            <person name="Fang M."/>
            <person name="Ma L."/>
            <person name="Zhao Y."/>
            <person name="Jiang S."/>
        </authorList>
    </citation>
    <scope>NUCLEOTIDE SEQUENCE [LARGE SCALE GENOMIC DNA]</scope>
    <source>
        <strain evidence="9">S2</strain>
        <tissue evidence="9">Leaf</tissue>
    </source>
</reference>
<evidence type="ECO:0000259" key="8">
    <source>
        <dbReference type="PROSITE" id="PS50845"/>
    </source>
</evidence>
<dbReference type="InterPro" id="IPR006527">
    <property type="entry name" value="F-box-assoc_dom_typ1"/>
</dbReference>
<dbReference type="Pfam" id="PF02453">
    <property type="entry name" value="Reticulon"/>
    <property type="match status" value="1"/>
</dbReference>
<keyword evidence="3 6" id="KW-0256">Endoplasmic reticulum</keyword>
<accession>A0A5N5GT79</accession>
<dbReference type="PANTHER" id="PTHR46626">
    <property type="entry name" value="RETICULON-LIKE PROTEIN B17"/>
    <property type="match status" value="1"/>
</dbReference>
<proteinExistence type="predicted"/>
<organism evidence="9 10">
    <name type="scientific">Pyrus ussuriensis x Pyrus communis</name>
    <dbReference type="NCBI Taxonomy" id="2448454"/>
    <lineage>
        <taxon>Eukaryota</taxon>
        <taxon>Viridiplantae</taxon>
        <taxon>Streptophyta</taxon>
        <taxon>Embryophyta</taxon>
        <taxon>Tracheophyta</taxon>
        <taxon>Spermatophyta</taxon>
        <taxon>Magnoliopsida</taxon>
        <taxon>eudicotyledons</taxon>
        <taxon>Gunneridae</taxon>
        <taxon>Pentapetalae</taxon>
        <taxon>rosids</taxon>
        <taxon>fabids</taxon>
        <taxon>Rosales</taxon>
        <taxon>Rosaceae</taxon>
        <taxon>Amygdaloideae</taxon>
        <taxon>Maleae</taxon>
        <taxon>Pyrus</taxon>
    </lineage>
</organism>
<evidence type="ECO:0000256" key="2">
    <source>
        <dbReference type="ARBA" id="ARBA00022692"/>
    </source>
</evidence>
<dbReference type="Pfam" id="PF07734">
    <property type="entry name" value="FBA_1"/>
    <property type="match status" value="1"/>
</dbReference>
<comment type="subcellular location">
    <subcellularLocation>
        <location evidence="1 6">Endoplasmic reticulum membrane</location>
        <topology evidence="1 6">Multi-pass membrane protein</topology>
    </subcellularLocation>
</comment>
<dbReference type="EMBL" id="SMOL01000401">
    <property type="protein sequence ID" value="KAB2618789.1"/>
    <property type="molecule type" value="Genomic_DNA"/>
</dbReference>
<feature type="compositionally biased region" description="Acidic residues" evidence="7">
    <location>
        <begin position="310"/>
        <end position="331"/>
    </location>
</feature>
<feature type="domain" description="Reticulon" evidence="8">
    <location>
        <begin position="472"/>
        <end position="635"/>
    </location>
</feature>
<feature type="compositionally biased region" description="Basic and acidic residues" evidence="7">
    <location>
        <begin position="332"/>
        <end position="378"/>
    </location>
</feature>
<keyword evidence="4 6" id="KW-1133">Transmembrane helix</keyword>
<feature type="region of interest" description="Disordered" evidence="7">
    <location>
        <begin position="31"/>
        <end position="378"/>
    </location>
</feature>
<feature type="compositionally biased region" description="Basic and acidic residues" evidence="7">
    <location>
        <begin position="193"/>
        <end position="222"/>
    </location>
</feature>
<keyword evidence="2 6" id="KW-0812">Transmembrane</keyword>
<feature type="transmembrane region" description="Helical" evidence="6">
    <location>
        <begin position="506"/>
        <end position="526"/>
    </location>
</feature>
<name>A0A5N5GT79_9ROSA</name>
<dbReference type="PROSITE" id="PS50845">
    <property type="entry name" value="RETICULON"/>
    <property type="match status" value="1"/>
</dbReference>
<comment type="caution">
    <text evidence="9">The sequence shown here is derived from an EMBL/GenBank/DDBJ whole genome shotgun (WGS) entry which is preliminary data.</text>
</comment>
<evidence type="ECO:0000256" key="5">
    <source>
        <dbReference type="ARBA" id="ARBA00023136"/>
    </source>
</evidence>
<dbReference type="NCBIfam" id="TIGR01640">
    <property type="entry name" value="F_box_assoc_1"/>
    <property type="match status" value="1"/>
</dbReference>
<dbReference type="InterPro" id="IPR044647">
    <property type="entry name" value="RTNLB17/18/21"/>
</dbReference>
<feature type="region of interest" description="Disordered" evidence="7">
    <location>
        <begin position="933"/>
        <end position="963"/>
    </location>
</feature>
<feature type="compositionally biased region" description="Basic and acidic residues" evidence="7">
    <location>
        <begin position="92"/>
        <end position="105"/>
    </location>
</feature>
<dbReference type="InterPro" id="IPR003388">
    <property type="entry name" value="Reticulon"/>
</dbReference>
<evidence type="ECO:0000256" key="7">
    <source>
        <dbReference type="SAM" id="MobiDB-lite"/>
    </source>
</evidence>